<dbReference type="SUPFAM" id="SSF50911">
    <property type="entry name" value="Mannose 6-phosphate receptor domain"/>
    <property type="match status" value="1"/>
</dbReference>
<feature type="chain" id="PRO_5002121718" description="Glucosidase 2 subunit beta" evidence="7">
    <location>
        <begin position="21"/>
        <end position="541"/>
    </location>
</feature>
<dbReference type="OrthoDB" id="28322at2759"/>
<dbReference type="InterPro" id="IPR036607">
    <property type="entry name" value="PRKCSH"/>
</dbReference>
<organism evidence="9 10">
    <name type="scientific">Parasitella parasitica</name>
    <dbReference type="NCBI Taxonomy" id="35722"/>
    <lineage>
        <taxon>Eukaryota</taxon>
        <taxon>Fungi</taxon>
        <taxon>Fungi incertae sedis</taxon>
        <taxon>Mucoromycota</taxon>
        <taxon>Mucoromycotina</taxon>
        <taxon>Mucoromycetes</taxon>
        <taxon>Mucorales</taxon>
        <taxon>Mucorineae</taxon>
        <taxon>Mucoraceae</taxon>
        <taxon>Parasitella</taxon>
    </lineage>
</organism>
<dbReference type="InterPro" id="IPR044865">
    <property type="entry name" value="MRH_dom"/>
</dbReference>
<evidence type="ECO:0000256" key="4">
    <source>
        <dbReference type="ARBA" id="ARBA00023157"/>
    </source>
</evidence>
<dbReference type="AlphaFoldDB" id="A0A0B7NUU0"/>
<dbReference type="PANTHER" id="PTHR12630:SF1">
    <property type="entry name" value="GLUCOSIDASE 2 SUBUNIT BETA"/>
    <property type="match status" value="1"/>
</dbReference>
<feature type="domain" description="MRH" evidence="8">
    <location>
        <begin position="418"/>
        <end position="518"/>
    </location>
</feature>
<proteinExistence type="predicted"/>
<feature type="signal peptide" evidence="7">
    <location>
        <begin position="1"/>
        <end position="20"/>
    </location>
</feature>
<keyword evidence="5" id="KW-0175">Coiled coil</keyword>
<evidence type="ECO:0000313" key="10">
    <source>
        <dbReference type="Proteomes" id="UP000054107"/>
    </source>
</evidence>
<evidence type="ECO:0000256" key="6">
    <source>
        <dbReference type="SAM" id="MobiDB-lite"/>
    </source>
</evidence>
<dbReference type="Pfam" id="PF13015">
    <property type="entry name" value="PRKCSH_1"/>
    <property type="match status" value="1"/>
</dbReference>
<evidence type="ECO:0000259" key="8">
    <source>
        <dbReference type="PROSITE" id="PS51914"/>
    </source>
</evidence>
<evidence type="ECO:0000256" key="2">
    <source>
        <dbReference type="ARBA" id="ARBA00022729"/>
    </source>
</evidence>
<name>A0A0B7NUU0_9FUNG</name>
<feature type="compositionally biased region" description="Acidic residues" evidence="6">
    <location>
        <begin position="282"/>
        <end position="316"/>
    </location>
</feature>
<sequence length="541" mass="60669">MVTIKHNLPCILAAIVLVRASSFVRGIAPQKLDLYQPSKDKTWTCLDGSKVIPYSAVNDDYCDCADGSDEPGTSACPSAYFYCANEGHIPAYIKSYAVNDGVCDEACCDGSDENGDLISCPNRCKQVGEAYRKKQSSLKKSTKDGLQAKKQLIDEAQKQVALWEEDQIKIEDEIILKKSELLKLERELKSLESRSRTKKETKVPKCQSGALEVATLKHDIVILKKEIDVLKGILGDMKRDHNHNFHDMAVKSAISGYDEFVARFTRVEARIDDNLVNINIEETGDLEAEEPDQDEGEGEDEDEDDKDQDQDQGDDENATKESPLVEGKHSVVDMVLDKLDPILPSVLKNGLLGKFHSHKVVTDVKEDAPSNQQALENTRKLVAEAKDQLNDLSNNLERIKKDLSTDYGADKEWLKLKDVCVEKDEGEYTYSFCFFGDAYQKSNKDSSRTHLGKFAKFDGGDELYKVHVHDRGTRCWNGPERSVRASFECGVKNEIIDVSEPEKCEYHYRLLSPAVCKSVADAEKDTIENSANNRKPVHEEL</sequence>
<dbReference type="STRING" id="35722.A0A0B7NUU0"/>
<reference evidence="9 10" key="1">
    <citation type="submission" date="2014-09" db="EMBL/GenBank/DDBJ databases">
        <authorList>
            <person name="Ellenberger Sabrina"/>
        </authorList>
    </citation>
    <scope>NUCLEOTIDE SEQUENCE [LARGE SCALE GENOMIC DNA]</scope>
    <source>
        <strain evidence="9 10">CBS 412.66</strain>
    </source>
</reference>
<evidence type="ECO:0000256" key="5">
    <source>
        <dbReference type="SAM" id="Coils"/>
    </source>
</evidence>
<dbReference type="Gene3D" id="2.70.130.10">
    <property type="entry name" value="Mannose-6-phosphate receptor binding domain"/>
    <property type="match status" value="1"/>
</dbReference>
<keyword evidence="10" id="KW-1185">Reference proteome</keyword>
<dbReference type="InterPro" id="IPR009011">
    <property type="entry name" value="Man6P_isomerase_rcpt-bd_dom_sf"/>
</dbReference>
<feature type="region of interest" description="Disordered" evidence="6">
    <location>
        <begin position="280"/>
        <end position="326"/>
    </location>
</feature>
<keyword evidence="2 7" id="KW-0732">Signal</keyword>
<dbReference type="SUPFAM" id="SSF57424">
    <property type="entry name" value="LDL receptor-like module"/>
    <property type="match status" value="1"/>
</dbReference>
<accession>A0A0B7NUU0</accession>
<evidence type="ECO:0000256" key="3">
    <source>
        <dbReference type="ARBA" id="ARBA00022824"/>
    </source>
</evidence>
<evidence type="ECO:0000256" key="1">
    <source>
        <dbReference type="ARBA" id="ARBA00022387"/>
    </source>
</evidence>
<gene>
    <name evidence="9" type="primary">PARPA_13071.1 scaffold 45915</name>
</gene>
<dbReference type="PROSITE" id="PS51914">
    <property type="entry name" value="MRH"/>
    <property type="match status" value="1"/>
</dbReference>
<feature type="coiled-coil region" evidence="5">
    <location>
        <begin position="139"/>
        <end position="201"/>
    </location>
</feature>
<feature type="coiled-coil region" evidence="5">
    <location>
        <begin position="375"/>
        <end position="406"/>
    </location>
</feature>
<evidence type="ECO:0000256" key="7">
    <source>
        <dbReference type="SAM" id="SignalP"/>
    </source>
</evidence>
<dbReference type="Gene3D" id="4.10.400.10">
    <property type="entry name" value="Low-density Lipoprotein Receptor"/>
    <property type="match status" value="1"/>
</dbReference>
<dbReference type="GO" id="GO:0006491">
    <property type="term" value="P:N-glycan processing"/>
    <property type="evidence" value="ECO:0007669"/>
    <property type="project" value="TreeGrafter"/>
</dbReference>
<dbReference type="EMBL" id="LN733909">
    <property type="protein sequence ID" value="CEP18764.1"/>
    <property type="molecule type" value="Genomic_DNA"/>
</dbReference>
<keyword evidence="4" id="KW-1015">Disulfide bond</keyword>
<dbReference type="PANTHER" id="PTHR12630">
    <property type="entry name" value="N-LINKED OLIGOSACCHARIDE PROCESSING"/>
    <property type="match status" value="1"/>
</dbReference>
<dbReference type="GO" id="GO:0017177">
    <property type="term" value="C:glucosidase II complex"/>
    <property type="evidence" value="ECO:0007669"/>
    <property type="project" value="TreeGrafter"/>
</dbReference>
<dbReference type="Proteomes" id="UP000054107">
    <property type="component" value="Unassembled WGS sequence"/>
</dbReference>
<dbReference type="InterPro" id="IPR039794">
    <property type="entry name" value="Gtb1-like"/>
</dbReference>
<evidence type="ECO:0000313" key="9">
    <source>
        <dbReference type="EMBL" id="CEP18764.1"/>
    </source>
</evidence>
<dbReference type="InterPro" id="IPR036055">
    <property type="entry name" value="LDL_receptor-like_sf"/>
</dbReference>
<protein>
    <recommendedName>
        <fullName evidence="1">Glucosidase 2 subunit beta</fullName>
    </recommendedName>
</protein>
<dbReference type="Pfam" id="PF12999">
    <property type="entry name" value="PRKCSH-like"/>
    <property type="match status" value="1"/>
</dbReference>
<keyword evidence="3" id="KW-0256">Endoplasmic reticulum</keyword>
<dbReference type="InterPro" id="IPR028146">
    <property type="entry name" value="PRKCSH_N"/>
</dbReference>